<gene>
    <name evidence="1" type="ORF">AVEN_234276_1</name>
</gene>
<organism evidence="1 2">
    <name type="scientific">Araneus ventricosus</name>
    <name type="common">Orbweaver spider</name>
    <name type="synonym">Epeira ventricosa</name>
    <dbReference type="NCBI Taxonomy" id="182803"/>
    <lineage>
        <taxon>Eukaryota</taxon>
        <taxon>Metazoa</taxon>
        <taxon>Ecdysozoa</taxon>
        <taxon>Arthropoda</taxon>
        <taxon>Chelicerata</taxon>
        <taxon>Arachnida</taxon>
        <taxon>Araneae</taxon>
        <taxon>Araneomorphae</taxon>
        <taxon>Entelegynae</taxon>
        <taxon>Araneoidea</taxon>
        <taxon>Araneidae</taxon>
        <taxon>Araneus</taxon>
    </lineage>
</organism>
<dbReference type="EMBL" id="BGPR01000009">
    <property type="protein sequence ID" value="GBL75949.1"/>
    <property type="molecule type" value="Genomic_DNA"/>
</dbReference>
<name>A0A4Y2A987_ARAVE</name>
<sequence>MSQEVKDLFIDDWSKLNSPDDLAEKLDDYDTLRSTLRSKQPRKECQYDKQNSFKDDSAVTTNEKKMLYGITQNERDEPKCFNGIWTHCKELFAAKISFNMPRK</sequence>
<evidence type="ECO:0000313" key="2">
    <source>
        <dbReference type="Proteomes" id="UP000499080"/>
    </source>
</evidence>
<dbReference type="AlphaFoldDB" id="A0A4Y2A987"/>
<accession>A0A4Y2A987</accession>
<keyword evidence="2" id="KW-1185">Reference proteome</keyword>
<dbReference type="Proteomes" id="UP000499080">
    <property type="component" value="Unassembled WGS sequence"/>
</dbReference>
<protein>
    <submittedName>
        <fullName evidence="1">Uncharacterized protein</fullName>
    </submittedName>
</protein>
<comment type="caution">
    <text evidence="1">The sequence shown here is derived from an EMBL/GenBank/DDBJ whole genome shotgun (WGS) entry which is preliminary data.</text>
</comment>
<dbReference type="OrthoDB" id="8067401at2759"/>
<evidence type="ECO:0000313" key="1">
    <source>
        <dbReference type="EMBL" id="GBL75949.1"/>
    </source>
</evidence>
<reference evidence="1 2" key="1">
    <citation type="journal article" date="2019" name="Sci. Rep.">
        <title>Orb-weaving spider Araneus ventricosus genome elucidates the spidroin gene catalogue.</title>
        <authorList>
            <person name="Kono N."/>
            <person name="Nakamura H."/>
            <person name="Ohtoshi R."/>
            <person name="Moran D.A.P."/>
            <person name="Shinohara A."/>
            <person name="Yoshida Y."/>
            <person name="Fujiwara M."/>
            <person name="Mori M."/>
            <person name="Tomita M."/>
            <person name="Arakawa K."/>
        </authorList>
    </citation>
    <scope>NUCLEOTIDE SEQUENCE [LARGE SCALE GENOMIC DNA]</scope>
</reference>
<proteinExistence type="predicted"/>